<accession>A0ABD3MSH6</accession>
<dbReference type="Proteomes" id="UP001530400">
    <property type="component" value="Unassembled WGS sequence"/>
</dbReference>
<dbReference type="EMBL" id="JALLPJ020001377">
    <property type="protein sequence ID" value="KAL3766915.1"/>
    <property type="molecule type" value="Genomic_DNA"/>
</dbReference>
<feature type="region of interest" description="Disordered" evidence="1">
    <location>
        <begin position="1"/>
        <end position="23"/>
    </location>
</feature>
<proteinExistence type="predicted"/>
<protein>
    <submittedName>
        <fullName evidence="2">Uncharacterized protein</fullName>
    </submittedName>
</protein>
<keyword evidence="3" id="KW-1185">Reference proteome</keyword>
<organism evidence="2 3">
    <name type="scientific">Cyclotella atomus</name>
    <dbReference type="NCBI Taxonomy" id="382360"/>
    <lineage>
        <taxon>Eukaryota</taxon>
        <taxon>Sar</taxon>
        <taxon>Stramenopiles</taxon>
        <taxon>Ochrophyta</taxon>
        <taxon>Bacillariophyta</taxon>
        <taxon>Coscinodiscophyceae</taxon>
        <taxon>Thalassiosirophycidae</taxon>
        <taxon>Stephanodiscales</taxon>
        <taxon>Stephanodiscaceae</taxon>
        <taxon>Cyclotella</taxon>
    </lineage>
</organism>
<sequence length="650" mass="73587">MSPSTESSDETLLLRGKPDHHHRTLSSTFTHYRISTTDQRNAITTPSRLDIEIIHPKPSTEVWYSVTIVSRGKYTGTAVNLGPQTSPVSEEGGSDNQPITTLLYQWSPPFRGDYEIIVHELPQFSNGNEPTIPFEISQITVEDVPGLDSYREYMARFQSLPSCSSVRKPGLYTRWNGDWIGPELSHLLTTTSGLRTGWTFVPSKEMNCHLDYFTDADLSSIPTTTAHPNSKSIYIIGTSKERGVFLSLIDMMLQSSEKTYLESSVISKCWGRAFVNKSNLRVLYQDWRSNFFEPPGSSPNVICHDDKVVREGGSTFVENGHKVWEEIFDENHPEEWPSVILMSVGTAAGFEGEYDLERFIRELPPGWEGTLFLTDGTFSARDAGRGTMREFEDYRGKLMALTKGPLFDRRVHWLDGMGVSKEMRMYAEDGPDHVSRSQHFHGSCDLKYGNGDDEENRMMICSNVTEMVAQLMLNHALGPKDHFVNEVNQLERMAEPRSRHSEMTYCHACPADMLPFHITPYPDMTCARGSLHERTQNEIKKRTVPQTCPDDCLTLKVERFVPTQSGVVHERVCPMDVFLPALEGGRGRAVLMAQDEEVPLQSLVQLYPFMLAVFATVVMRLFFRGRVESHLANLVSFVQTQVSKDKNLVN</sequence>
<evidence type="ECO:0000256" key="1">
    <source>
        <dbReference type="SAM" id="MobiDB-lite"/>
    </source>
</evidence>
<evidence type="ECO:0000313" key="2">
    <source>
        <dbReference type="EMBL" id="KAL3766915.1"/>
    </source>
</evidence>
<gene>
    <name evidence="2" type="ORF">ACHAWO_008636</name>
</gene>
<name>A0ABD3MSH6_9STRA</name>
<dbReference type="AlphaFoldDB" id="A0ABD3MSH6"/>
<evidence type="ECO:0000313" key="3">
    <source>
        <dbReference type="Proteomes" id="UP001530400"/>
    </source>
</evidence>
<comment type="caution">
    <text evidence="2">The sequence shown here is derived from an EMBL/GenBank/DDBJ whole genome shotgun (WGS) entry which is preliminary data.</text>
</comment>
<reference evidence="2 3" key="1">
    <citation type="submission" date="2024-10" db="EMBL/GenBank/DDBJ databases">
        <title>Updated reference genomes for cyclostephanoid diatoms.</title>
        <authorList>
            <person name="Roberts W.R."/>
            <person name="Alverson A.J."/>
        </authorList>
    </citation>
    <scope>NUCLEOTIDE SEQUENCE [LARGE SCALE GENOMIC DNA]</scope>
    <source>
        <strain evidence="2 3">AJA010-31</strain>
    </source>
</reference>